<dbReference type="PANTHER" id="PTHR43525">
    <property type="entry name" value="PROTEIN MALY"/>
    <property type="match status" value="1"/>
</dbReference>
<dbReference type="RefSeq" id="WP_188507941.1">
    <property type="nucleotide sequence ID" value="NZ_BMER01000005.1"/>
</dbReference>
<proteinExistence type="inferred from homology"/>
<accession>A0A917MEY2</accession>
<reference evidence="7" key="2">
    <citation type="submission" date="2020-09" db="EMBL/GenBank/DDBJ databases">
        <authorList>
            <person name="Sun Q."/>
            <person name="Zhou Y."/>
        </authorList>
    </citation>
    <scope>NUCLEOTIDE SEQUENCE</scope>
    <source>
        <strain evidence="7">CGMCC 1.12195</strain>
    </source>
</reference>
<dbReference type="Pfam" id="PF00155">
    <property type="entry name" value="Aminotran_1_2"/>
    <property type="match status" value="1"/>
</dbReference>
<evidence type="ECO:0000256" key="1">
    <source>
        <dbReference type="ARBA" id="ARBA00001933"/>
    </source>
</evidence>
<dbReference type="PANTHER" id="PTHR43525:SF1">
    <property type="entry name" value="PROTEIN MALY"/>
    <property type="match status" value="1"/>
</dbReference>
<protein>
    <recommendedName>
        <fullName evidence="2">cysteine-S-conjugate beta-lyase</fullName>
        <ecNumber evidence="2">4.4.1.13</ecNumber>
    </recommendedName>
</protein>
<comment type="cofactor">
    <cofactor evidence="1">
        <name>pyridoxal 5'-phosphate</name>
        <dbReference type="ChEBI" id="CHEBI:597326"/>
    </cofactor>
</comment>
<reference evidence="7" key="1">
    <citation type="journal article" date="2014" name="Int. J. Syst. Evol. Microbiol.">
        <title>Complete genome sequence of Corynebacterium casei LMG S-19264T (=DSM 44701T), isolated from a smear-ripened cheese.</title>
        <authorList>
            <consortium name="US DOE Joint Genome Institute (JGI-PGF)"/>
            <person name="Walter F."/>
            <person name="Albersmeier A."/>
            <person name="Kalinowski J."/>
            <person name="Ruckert C."/>
        </authorList>
    </citation>
    <scope>NUCLEOTIDE SEQUENCE</scope>
    <source>
        <strain evidence="7">CGMCC 1.12195</strain>
    </source>
</reference>
<sequence>MDYHFDEQIDRKNTDCIKWNASEQDLLPMWIADMDFKAAPAITKALQERVAHGIFGYTQTPPRFYYAIAQWWSKRHGFALQNDWILPVLGVIPALSATIRALTAEGDKILIQPPVYNHFFIAAAHCDRQIIENNLRLDGKHYHIDFEDLEAKAADPAVKLMLLCNPHNPAGRVWTDEELRRIGAICTKHQVIILSDEIHSDLVYQPHKHIPFASLGEEISLQSVTVSSPSKTFNLAGLQVGYLFSANPDFRRRIQQVLDAQDTVLLSPFAIEALVAAYSQGEDWLEALKDYLVDNLAYLTDFCSTHLPQITVIPLQATYLVWLDCRSMITSTADFTDKLKHQEKLWLNPGTMYGEVGEGFLRINIACPRSLLQDGLARLARCLHTPRKQ</sequence>
<dbReference type="InterPro" id="IPR004839">
    <property type="entry name" value="Aminotransferase_I/II_large"/>
</dbReference>
<feature type="domain" description="Aminotransferase class I/classII large" evidence="6">
    <location>
        <begin position="33"/>
        <end position="378"/>
    </location>
</feature>
<dbReference type="Proteomes" id="UP000660862">
    <property type="component" value="Unassembled WGS sequence"/>
</dbReference>
<dbReference type="InterPro" id="IPR027619">
    <property type="entry name" value="C-S_lyase_PatB-like"/>
</dbReference>
<dbReference type="InterPro" id="IPR015422">
    <property type="entry name" value="PyrdxlP-dep_Trfase_small"/>
</dbReference>
<evidence type="ECO:0000313" key="7">
    <source>
        <dbReference type="EMBL" id="GGH00613.1"/>
    </source>
</evidence>
<organism evidence="7 8">
    <name type="scientific">Parapedobacter pyrenivorans</name>
    <dbReference type="NCBI Taxonomy" id="1305674"/>
    <lineage>
        <taxon>Bacteria</taxon>
        <taxon>Pseudomonadati</taxon>
        <taxon>Bacteroidota</taxon>
        <taxon>Sphingobacteriia</taxon>
        <taxon>Sphingobacteriales</taxon>
        <taxon>Sphingobacteriaceae</taxon>
        <taxon>Parapedobacter</taxon>
    </lineage>
</organism>
<keyword evidence="4" id="KW-0456">Lyase</keyword>
<evidence type="ECO:0000256" key="2">
    <source>
        <dbReference type="ARBA" id="ARBA00012224"/>
    </source>
</evidence>
<evidence type="ECO:0000256" key="3">
    <source>
        <dbReference type="ARBA" id="ARBA00022898"/>
    </source>
</evidence>
<gene>
    <name evidence="7" type="ORF">GCM10007415_40700</name>
</gene>
<keyword evidence="7" id="KW-0808">Transferase</keyword>
<evidence type="ECO:0000313" key="8">
    <source>
        <dbReference type="Proteomes" id="UP000660862"/>
    </source>
</evidence>
<dbReference type="EMBL" id="BMER01000005">
    <property type="protein sequence ID" value="GGH00613.1"/>
    <property type="molecule type" value="Genomic_DNA"/>
</dbReference>
<evidence type="ECO:0000256" key="4">
    <source>
        <dbReference type="ARBA" id="ARBA00023239"/>
    </source>
</evidence>
<dbReference type="SUPFAM" id="SSF53383">
    <property type="entry name" value="PLP-dependent transferases"/>
    <property type="match status" value="1"/>
</dbReference>
<comment type="caution">
    <text evidence="7">The sequence shown here is derived from an EMBL/GenBank/DDBJ whole genome shotgun (WGS) entry which is preliminary data.</text>
</comment>
<dbReference type="GO" id="GO:0008483">
    <property type="term" value="F:transaminase activity"/>
    <property type="evidence" value="ECO:0007669"/>
    <property type="project" value="UniProtKB-KW"/>
</dbReference>
<dbReference type="InterPro" id="IPR015421">
    <property type="entry name" value="PyrdxlP-dep_Trfase_major"/>
</dbReference>
<comment type="similarity">
    <text evidence="5">Belongs to the class-II pyridoxal-phosphate-dependent aminotransferase family. MalY/PatB cystathionine beta-lyase subfamily.</text>
</comment>
<dbReference type="InterPro" id="IPR051798">
    <property type="entry name" value="Class-II_PLP-Dep_Aminotrans"/>
</dbReference>
<dbReference type="Gene3D" id="3.40.640.10">
    <property type="entry name" value="Type I PLP-dependent aspartate aminotransferase-like (Major domain)"/>
    <property type="match status" value="1"/>
</dbReference>
<evidence type="ECO:0000259" key="6">
    <source>
        <dbReference type="Pfam" id="PF00155"/>
    </source>
</evidence>
<keyword evidence="7" id="KW-0032">Aminotransferase</keyword>
<dbReference type="InterPro" id="IPR015424">
    <property type="entry name" value="PyrdxlP-dep_Trfase"/>
</dbReference>
<dbReference type="EC" id="4.4.1.13" evidence="2"/>
<dbReference type="GO" id="GO:0030170">
    <property type="term" value="F:pyridoxal phosphate binding"/>
    <property type="evidence" value="ECO:0007669"/>
    <property type="project" value="InterPro"/>
</dbReference>
<keyword evidence="3" id="KW-0663">Pyridoxal phosphate</keyword>
<dbReference type="AlphaFoldDB" id="A0A917MEY2"/>
<name>A0A917MEY2_9SPHI</name>
<dbReference type="NCBIfam" id="TIGR04350">
    <property type="entry name" value="C_S_lyase_PatB"/>
    <property type="match status" value="1"/>
</dbReference>
<dbReference type="CDD" id="cd00609">
    <property type="entry name" value="AAT_like"/>
    <property type="match status" value="1"/>
</dbReference>
<dbReference type="GO" id="GO:0047804">
    <property type="term" value="F:cysteine-S-conjugate beta-lyase activity"/>
    <property type="evidence" value="ECO:0007669"/>
    <property type="project" value="UniProtKB-EC"/>
</dbReference>
<keyword evidence="8" id="KW-1185">Reference proteome</keyword>
<dbReference type="Gene3D" id="3.90.1150.10">
    <property type="entry name" value="Aspartate Aminotransferase, domain 1"/>
    <property type="match status" value="1"/>
</dbReference>
<evidence type="ECO:0000256" key="5">
    <source>
        <dbReference type="ARBA" id="ARBA00037974"/>
    </source>
</evidence>